<evidence type="ECO:0000256" key="4">
    <source>
        <dbReference type="ARBA" id="ARBA00006873"/>
    </source>
</evidence>
<feature type="disulfide bond" evidence="26">
    <location>
        <begin position="807"/>
        <end position="1009"/>
    </location>
</feature>
<feature type="transmembrane region" description="Helical" evidence="27">
    <location>
        <begin position="241"/>
        <end position="263"/>
    </location>
</feature>
<evidence type="ECO:0000256" key="7">
    <source>
        <dbReference type="ARBA" id="ARBA00022559"/>
    </source>
</evidence>
<dbReference type="GO" id="GO:0035673">
    <property type="term" value="F:oligopeptide transmembrane transporter activity"/>
    <property type="evidence" value="ECO:0000318"/>
    <property type="project" value="GO_Central"/>
</dbReference>
<feature type="transmembrane region" description="Helical" evidence="27">
    <location>
        <begin position="46"/>
        <end position="64"/>
    </location>
</feature>
<keyword evidence="17 27" id="KW-0472">Membrane</keyword>
<feature type="disulfide bond" evidence="26">
    <location>
        <begin position="886"/>
        <end position="918"/>
    </location>
</feature>
<feature type="site" description="Transition state stabilizer" evidence="25">
    <location>
        <position position="748"/>
    </location>
</feature>
<evidence type="ECO:0000256" key="18">
    <source>
        <dbReference type="ARBA" id="ARBA00023157"/>
    </source>
</evidence>
<dbReference type="PROSITE" id="PS00436">
    <property type="entry name" value="PEROXIDASE_2"/>
    <property type="match status" value="1"/>
</dbReference>
<evidence type="ECO:0000256" key="16">
    <source>
        <dbReference type="ARBA" id="ARBA00023004"/>
    </source>
</evidence>
<keyword evidence="30" id="KW-1185">Reference proteome</keyword>
<dbReference type="Pfam" id="PF03169">
    <property type="entry name" value="OPT"/>
    <property type="match status" value="2"/>
</dbReference>
<feature type="binding site" evidence="23">
    <location>
        <position position="849"/>
    </location>
    <ligand>
        <name>substrate</name>
    </ligand>
</feature>
<feature type="binding site" evidence="24">
    <location>
        <position position="762"/>
    </location>
    <ligand>
        <name>Ca(2+)</name>
        <dbReference type="ChEBI" id="CHEBI:29108"/>
        <label>1</label>
    </ligand>
</feature>
<feature type="binding site" evidence="24">
    <location>
        <position position="756"/>
    </location>
    <ligand>
        <name>Ca(2+)</name>
        <dbReference type="ChEBI" id="CHEBI:29108"/>
        <label>1</label>
    </ligand>
</feature>
<comment type="function">
    <text evidence="21">Suggested to catalyze the deposition of the aromatic residues of suberin on the cell wall and thus play a role in cell-suberization.</text>
</comment>
<evidence type="ECO:0000256" key="1">
    <source>
        <dbReference type="ARBA" id="ARBA00000189"/>
    </source>
</evidence>
<evidence type="ECO:0000256" key="22">
    <source>
        <dbReference type="PIRSR" id="PIRSR600823-1"/>
    </source>
</evidence>
<dbReference type="AlphaFoldDB" id="A0A3Q7G5L3"/>
<feature type="binding site" evidence="24">
    <location>
        <position position="753"/>
    </location>
    <ligand>
        <name>Ca(2+)</name>
        <dbReference type="ChEBI" id="CHEBI:29108"/>
        <label>1</label>
    </ligand>
</feature>
<comment type="cofactor">
    <cofactor evidence="24">
        <name>heme b</name>
        <dbReference type="ChEBI" id="CHEBI:60344"/>
    </cofactor>
    <text evidence="24">Binds 1 heme b (iron(II)-protoporphyrin IX) group per subunit.</text>
</comment>
<dbReference type="EC" id="1.11.1.7" evidence="5"/>
<evidence type="ECO:0000256" key="27">
    <source>
        <dbReference type="SAM" id="Phobius"/>
    </source>
</evidence>
<feature type="transmembrane region" description="Helical" evidence="27">
    <location>
        <begin position="661"/>
        <end position="680"/>
    </location>
</feature>
<keyword evidence="8" id="KW-0349">Heme</keyword>
<evidence type="ECO:0000256" key="12">
    <source>
        <dbReference type="ARBA" id="ARBA00022856"/>
    </source>
</evidence>
<evidence type="ECO:0000256" key="26">
    <source>
        <dbReference type="PIRSR" id="PIRSR600823-5"/>
    </source>
</evidence>
<keyword evidence="6" id="KW-0813">Transport</keyword>
<feature type="transmembrane region" description="Helical" evidence="27">
    <location>
        <begin position="125"/>
        <end position="151"/>
    </location>
</feature>
<protein>
    <recommendedName>
        <fullName evidence="5">peroxidase</fullName>
        <ecNumber evidence="5">1.11.1.7</ecNumber>
    </recommendedName>
</protein>
<evidence type="ECO:0000256" key="13">
    <source>
        <dbReference type="ARBA" id="ARBA00022927"/>
    </source>
</evidence>
<evidence type="ECO:0000256" key="11">
    <source>
        <dbReference type="ARBA" id="ARBA00022837"/>
    </source>
</evidence>
<feature type="transmembrane region" description="Helical" evidence="27">
    <location>
        <begin position="512"/>
        <end position="534"/>
    </location>
</feature>
<dbReference type="NCBIfam" id="TIGR00728">
    <property type="entry name" value="OPT_sfam"/>
    <property type="match status" value="1"/>
</dbReference>
<evidence type="ECO:0000256" key="21">
    <source>
        <dbReference type="ARBA" id="ARBA00053519"/>
    </source>
</evidence>
<dbReference type="GO" id="GO:0005886">
    <property type="term" value="C:plasma membrane"/>
    <property type="evidence" value="ECO:0000318"/>
    <property type="project" value="GO_Central"/>
</dbReference>
<dbReference type="FunFam" id="1.10.520.10:FF:000001">
    <property type="entry name" value="Peroxidase"/>
    <property type="match status" value="1"/>
</dbReference>
<evidence type="ECO:0000256" key="3">
    <source>
        <dbReference type="ARBA" id="ARBA00005484"/>
    </source>
</evidence>
<keyword evidence="16 24" id="KW-0408">Iron</keyword>
<dbReference type="GO" id="GO:0020037">
    <property type="term" value="F:heme binding"/>
    <property type="evidence" value="ECO:0007669"/>
    <property type="project" value="InterPro"/>
</dbReference>
<dbReference type="OMA" id="WFPNYIW"/>
<feature type="binding site" evidence="24">
    <location>
        <position position="880"/>
    </location>
    <ligand>
        <name>Ca(2+)</name>
        <dbReference type="ChEBI" id="CHEBI:29108"/>
        <label>2</label>
    </ligand>
</feature>
<evidence type="ECO:0000256" key="10">
    <source>
        <dbReference type="ARBA" id="ARBA00022723"/>
    </source>
</evidence>
<dbReference type="InterPro" id="IPR033905">
    <property type="entry name" value="Secretory_peroxidase"/>
</dbReference>
<dbReference type="InterPro" id="IPR019794">
    <property type="entry name" value="Peroxidases_AS"/>
</dbReference>
<dbReference type="CDD" id="cd00693">
    <property type="entry name" value="secretory_peroxidase"/>
    <property type="match status" value="1"/>
</dbReference>
<feature type="transmembrane region" description="Helical" evidence="27">
    <location>
        <begin position="426"/>
        <end position="448"/>
    </location>
</feature>
<evidence type="ECO:0000256" key="25">
    <source>
        <dbReference type="PIRSR" id="PIRSR600823-4"/>
    </source>
</evidence>
<keyword evidence="15" id="KW-0560">Oxidoreductase</keyword>
<dbReference type="PaxDb" id="4081-Solyc04g076780.2.1"/>
<keyword evidence="12" id="KW-0571">Peptide transport</keyword>
<keyword evidence="14 27" id="KW-1133">Transmembrane helix</keyword>
<reference evidence="29" key="1">
    <citation type="journal article" date="2012" name="Nature">
        <title>The tomato genome sequence provides insights into fleshy fruit evolution.</title>
        <authorList>
            <consortium name="Tomato Genome Consortium"/>
        </authorList>
    </citation>
    <scope>NUCLEOTIDE SEQUENCE [LARGE SCALE GENOMIC DNA]</scope>
    <source>
        <strain evidence="29">cv. Heinz 1706</strain>
    </source>
</reference>
<evidence type="ECO:0000256" key="5">
    <source>
        <dbReference type="ARBA" id="ARBA00012313"/>
    </source>
</evidence>
<reference evidence="29" key="2">
    <citation type="submission" date="2019-01" db="UniProtKB">
        <authorList>
            <consortium name="EnsemblPlants"/>
        </authorList>
    </citation>
    <scope>IDENTIFICATION</scope>
    <source>
        <strain evidence="29">cv. Heinz 1706</strain>
    </source>
</reference>
<dbReference type="PROSITE" id="PS50873">
    <property type="entry name" value="PEROXIDASE_4"/>
    <property type="match status" value="1"/>
</dbReference>
<comment type="similarity">
    <text evidence="4">Belongs to the peroxidase family. Ascorbate peroxidase subfamily.</text>
</comment>
<dbReference type="GO" id="GO:0140825">
    <property type="term" value="F:lactoperoxidase activity"/>
    <property type="evidence" value="ECO:0007669"/>
    <property type="project" value="UniProtKB-EC"/>
</dbReference>
<dbReference type="InterPro" id="IPR010255">
    <property type="entry name" value="Haem_peroxidase_sf"/>
</dbReference>
<keyword evidence="9 27" id="KW-0812">Transmembrane</keyword>
<dbReference type="PRINTS" id="PR00461">
    <property type="entry name" value="PLPEROXIDASE"/>
</dbReference>
<evidence type="ECO:0000256" key="2">
    <source>
        <dbReference type="ARBA" id="ARBA00004141"/>
    </source>
</evidence>
<evidence type="ECO:0000256" key="24">
    <source>
        <dbReference type="PIRSR" id="PIRSR600823-3"/>
    </source>
</evidence>
<evidence type="ECO:0000256" key="20">
    <source>
        <dbReference type="ARBA" id="ARBA00023324"/>
    </source>
</evidence>
<dbReference type="GO" id="GO:0046872">
    <property type="term" value="F:metal ion binding"/>
    <property type="evidence" value="ECO:0007669"/>
    <property type="project" value="UniProtKB-KW"/>
</dbReference>
<dbReference type="SUPFAM" id="SSF48113">
    <property type="entry name" value="Heme-dependent peroxidases"/>
    <property type="match status" value="1"/>
</dbReference>
<dbReference type="EnsemblPlants" id="Solyc04g076780.3.1">
    <property type="protein sequence ID" value="Solyc04g076780.3.1"/>
    <property type="gene ID" value="Solyc04g076780.3"/>
</dbReference>
<evidence type="ECO:0000256" key="6">
    <source>
        <dbReference type="ARBA" id="ARBA00022448"/>
    </source>
</evidence>
<evidence type="ECO:0000313" key="29">
    <source>
        <dbReference type="EnsemblPlants" id="Solyc04g076780.3.1"/>
    </source>
</evidence>
<feature type="domain" description="Plant heme peroxidase family profile" evidence="28">
    <location>
        <begin position="715"/>
        <end position="1013"/>
    </location>
</feature>
<evidence type="ECO:0000256" key="17">
    <source>
        <dbReference type="ARBA" id="ARBA00023136"/>
    </source>
</evidence>
<keyword evidence="11 24" id="KW-0106">Calcium</keyword>
<feature type="binding site" evidence="24">
    <location>
        <position position="758"/>
    </location>
    <ligand>
        <name>Ca(2+)</name>
        <dbReference type="ChEBI" id="CHEBI:29108"/>
        <label>1</label>
    </ligand>
</feature>
<feature type="transmembrane region" description="Helical" evidence="27">
    <location>
        <begin position="269"/>
        <end position="294"/>
    </location>
</feature>
<dbReference type="InterPro" id="IPR000823">
    <property type="entry name" value="Peroxidase_pln"/>
</dbReference>
<evidence type="ECO:0000256" key="8">
    <source>
        <dbReference type="ARBA" id="ARBA00022617"/>
    </source>
</evidence>
<evidence type="ECO:0000256" key="9">
    <source>
        <dbReference type="ARBA" id="ARBA00022692"/>
    </source>
</evidence>
<dbReference type="InParanoid" id="A0A3Q7G5L3"/>
<dbReference type="Pfam" id="PF00141">
    <property type="entry name" value="peroxidase"/>
    <property type="match status" value="1"/>
</dbReference>
<feature type="transmembrane region" description="Helical" evidence="27">
    <location>
        <begin position="583"/>
        <end position="602"/>
    </location>
</feature>
<evidence type="ECO:0000256" key="15">
    <source>
        <dbReference type="ARBA" id="ARBA00023002"/>
    </source>
</evidence>
<feature type="binding site" description="axial binding residue" evidence="24">
    <location>
        <position position="879"/>
    </location>
    <ligand>
        <name>heme b</name>
        <dbReference type="ChEBI" id="CHEBI:60344"/>
    </ligand>
    <ligandPart>
        <name>Fe</name>
        <dbReference type="ChEBI" id="CHEBI:18248"/>
    </ligandPart>
</feature>
<feature type="disulfide bond" evidence="26">
    <location>
        <begin position="754"/>
        <end position="759"/>
    </location>
</feature>
<sequence length="1013" mass="114154">MGTMEIEAPITKLQQKEEEINEDELSPIEEVRLTVPNTDDPTLPVWTFRMWILGVFSCVLLSFLNQFFSYRKEPLIITQITVQVATLPIGRFMAAVLPTTKFRILGFGSREFSLNPGPFNMKEHVLITIFANAGFAFGNGSAYAVGIVNIIKAFYRRNISFAASWLLIITTQVLGYGWAGLLRKYVVEPAHMWWPSTLVQISLFRFSWYIFPGYLFQALSSISWVCWAYPKSVTAQQIGSGLNGLGVGAFTLDWATVASFLFSPLIYPFFAIANVFVGYALILYVVIPISYWGFNVYNAKKFPLYSSDLFTAQGQEYNISLIVNNQFKLDQAEYDKQGRINLSLFFTLTYGFGFATIASTLTHVGLFYGREIYQRFRASSVGKVDVHTRLMRRYKDIPSWWFYLLLLGTTLVSLALCVFLKSQVQLPYWGLLLAAALAFIFTLPISIITATTNQTPGLNIITEYIMGTIYPGRPIANVCFKTYGYMSMTQAISFLSDFKLGHYMKIPPRSMFLVQFVGTIIAGTVNLTVAWWLLDSIDNICHQDKFSNSPWTCPGDHVFFDASVIWGLVSPKRIFGHLGNYSALNWFFLGGLLGPVLVWLLHKSFPKQTWIPLINLPVLLGATAMMPPATALNYNSWILVGTIFNFFVFRYRKKWWQRYNYILSAALDAGVAFMAVLLYFTVGMEDRSINWWGNTDPEHCDLATCPTAKGISIDDLYQFSCPQANDIIWSFLEEAIAKDPRMAASLLRLHFHDCFVQGCDASVLLDNSSEFKSEKEAGPNKNSLRGFEVIDQVKAKLEQVCPCTVSCADILALAARDSVVLSGGPYWEVPLGRRDSKRAYFNKANVNIPAPNSKIQTLISLFNRQGLDEKDLVALSGAHTIGVARCVSFRQRLYNQTGDHLPDAILEKNYYNDLKSICPTSGGNNNISPLDIASPNRFDNSYFKLLLLGKGLLNSDEVLLTGKVKKTQQLVKIYAENEAIFFHQFSKSMVKMGNISPLTELKGEIRKNCRRVN</sequence>
<dbReference type="GO" id="GO:0006979">
    <property type="term" value="P:response to oxidative stress"/>
    <property type="evidence" value="ECO:0007669"/>
    <property type="project" value="InterPro"/>
</dbReference>
<dbReference type="Gene3D" id="1.10.420.10">
    <property type="entry name" value="Peroxidase, domain 2"/>
    <property type="match status" value="1"/>
</dbReference>
<dbReference type="GO" id="GO:0015031">
    <property type="term" value="P:protein transport"/>
    <property type="evidence" value="ECO:0007669"/>
    <property type="project" value="UniProtKB-KW"/>
</dbReference>
<keyword evidence="7" id="KW-0575">Peroxidase</keyword>
<dbReference type="NCBIfam" id="TIGR00727">
    <property type="entry name" value="ISP4_OPT"/>
    <property type="match status" value="1"/>
</dbReference>
<feature type="transmembrane region" description="Helical" evidence="27">
    <location>
        <begin position="206"/>
        <end position="229"/>
    </location>
</feature>
<evidence type="ECO:0000256" key="19">
    <source>
        <dbReference type="ARBA" id="ARBA00023180"/>
    </source>
</evidence>
<feature type="binding site" evidence="24">
    <location>
        <position position="760"/>
    </location>
    <ligand>
        <name>Ca(2+)</name>
        <dbReference type="ChEBI" id="CHEBI:29108"/>
        <label>1</label>
    </ligand>
</feature>
<dbReference type="InterPro" id="IPR019793">
    <property type="entry name" value="Peroxidases_heam-ligand_BS"/>
</dbReference>
<dbReference type="InterPro" id="IPR002016">
    <property type="entry name" value="Haem_peroxidase"/>
</dbReference>
<dbReference type="PANTHER" id="PTHR22601">
    <property type="entry name" value="ISP4 LIKE PROTEIN"/>
    <property type="match status" value="1"/>
</dbReference>
<feature type="disulfide bond" evidence="26">
    <location>
        <begin position="721"/>
        <end position="801"/>
    </location>
</feature>
<keyword evidence="20" id="KW-0376">Hydrogen peroxide</keyword>
<proteinExistence type="inferred from homology"/>
<dbReference type="PROSITE" id="PS00435">
    <property type="entry name" value="PEROXIDASE_1"/>
    <property type="match status" value="1"/>
</dbReference>
<dbReference type="Gramene" id="Solyc04g076780.3.1">
    <property type="protein sequence ID" value="Solyc04g076780.3.1"/>
    <property type="gene ID" value="Solyc04g076780.3"/>
</dbReference>
<feature type="binding site" evidence="24">
    <location>
        <position position="774"/>
    </location>
    <ligand>
        <name>Ca(2+)</name>
        <dbReference type="ChEBI" id="CHEBI:29108"/>
        <label>1</label>
    </ligand>
</feature>
<keyword evidence="13" id="KW-0653">Protein transport</keyword>
<comment type="cofactor">
    <cofactor evidence="24">
        <name>Ca(2+)</name>
        <dbReference type="ChEBI" id="CHEBI:29108"/>
    </cofactor>
    <text evidence="24">Binds 2 calcium ions per subunit.</text>
</comment>
<keyword evidence="19" id="KW-0325">Glycoprotein</keyword>
<dbReference type="Gene3D" id="1.10.520.10">
    <property type="match status" value="1"/>
</dbReference>
<feature type="transmembrane region" description="Helical" evidence="27">
    <location>
        <begin position="632"/>
        <end position="649"/>
    </location>
</feature>
<keyword evidence="18 26" id="KW-1015">Disulfide bond</keyword>
<feature type="binding site" evidence="24">
    <location>
        <position position="931"/>
    </location>
    <ligand>
        <name>Ca(2+)</name>
        <dbReference type="ChEBI" id="CHEBI:29108"/>
        <label>2</label>
    </ligand>
</feature>
<dbReference type="GO" id="GO:0042744">
    <property type="term" value="P:hydrogen peroxide catabolic process"/>
    <property type="evidence" value="ECO:0007669"/>
    <property type="project" value="UniProtKB-KW"/>
</dbReference>
<name>A0A3Q7G5L3_SOLLC</name>
<organism evidence="29">
    <name type="scientific">Solanum lycopersicum</name>
    <name type="common">Tomato</name>
    <name type="synonym">Lycopersicon esculentum</name>
    <dbReference type="NCBI Taxonomy" id="4081"/>
    <lineage>
        <taxon>Eukaryota</taxon>
        <taxon>Viridiplantae</taxon>
        <taxon>Streptophyta</taxon>
        <taxon>Embryophyta</taxon>
        <taxon>Tracheophyta</taxon>
        <taxon>Spermatophyta</taxon>
        <taxon>Magnoliopsida</taxon>
        <taxon>eudicotyledons</taxon>
        <taxon>Gunneridae</taxon>
        <taxon>Pentapetalae</taxon>
        <taxon>asterids</taxon>
        <taxon>lamiids</taxon>
        <taxon>Solanales</taxon>
        <taxon>Solanaceae</taxon>
        <taxon>Solanoideae</taxon>
        <taxon>Solaneae</taxon>
        <taxon>Solanum</taxon>
        <taxon>Solanum subgen. Lycopersicon</taxon>
    </lineage>
</organism>
<evidence type="ECO:0000259" key="28">
    <source>
        <dbReference type="PROSITE" id="PS50873"/>
    </source>
</evidence>
<evidence type="ECO:0000313" key="30">
    <source>
        <dbReference type="Proteomes" id="UP000004994"/>
    </source>
</evidence>
<feature type="transmembrane region" description="Helical" evidence="27">
    <location>
        <begin position="400"/>
        <end position="419"/>
    </location>
</feature>
<dbReference type="FunFam" id="1.10.420.10:FF:000001">
    <property type="entry name" value="Peroxidase"/>
    <property type="match status" value="1"/>
</dbReference>
<feature type="binding site" evidence="24">
    <location>
        <position position="939"/>
    </location>
    <ligand>
        <name>Ca(2+)</name>
        <dbReference type="ChEBI" id="CHEBI:29108"/>
        <label>2</label>
    </ligand>
</feature>
<feature type="transmembrane region" description="Helical" evidence="27">
    <location>
        <begin position="76"/>
        <end position="97"/>
    </location>
</feature>
<accession>A0A3Q7G5L3</accession>
<evidence type="ECO:0000256" key="23">
    <source>
        <dbReference type="PIRSR" id="PIRSR600823-2"/>
    </source>
</evidence>
<evidence type="ECO:0000256" key="14">
    <source>
        <dbReference type="ARBA" id="ARBA00022989"/>
    </source>
</evidence>
<dbReference type="PRINTS" id="PR00458">
    <property type="entry name" value="PEROXIDASE"/>
</dbReference>
<dbReference type="InterPro" id="IPR004648">
    <property type="entry name" value="Oligpept_transpt"/>
</dbReference>
<keyword evidence="10 24" id="KW-0479">Metal-binding</keyword>
<comment type="similarity">
    <text evidence="3">Belongs to the oligopeptide OPT transporter (TC 2.A.67.1) family.</text>
</comment>
<feature type="transmembrane region" description="Helical" evidence="27">
    <location>
        <begin position="163"/>
        <end position="186"/>
    </location>
</feature>
<comment type="catalytic activity">
    <reaction evidence="1">
        <text>2 a phenolic donor + H2O2 = 2 a phenolic radical donor + 2 H2O</text>
        <dbReference type="Rhea" id="RHEA:56136"/>
        <dbReference type="ChEBI" id="CHEBI:15377"/>
        <dbReference type="ChEBI" id="CHEBI:16240"/>
        <dbReference type="ChEBI" id="CHEBI:139520"/>
        <dbReference type="ChEBI" id="CHEBI:139521"/>
        <dbReference type="EC" id="1.11.1.7"/>
    </reaction>
</comment>
<dbReference type="InterPro" id="IPR004813">
    <property type="entry name" value="OPT"/>
</dbReference>
<dbReference type="Proteomes" id="UP000004994">
    <property type="component" value="Chromosome 4"/>
</dbReference>
<feature type="transmembrane region" description="Helical" evidence="27">
    <location>
        <begin position="344"/>
        <end position="368"/>
    </location>
</feature>
<feature type="active site" description="Proton acceptor" evidence="22">
    <location>
        <position position="752"/>
    </location>
</feature>
<comment type="subcellular location">
    <subcellularLocation>
        <location evidence="2">Membrane</location>
        <topology evidence="2">Multi-pass membrane protein</topology>
    </subcellularLocation>
</comment>